<evidence type="ECO:0000313" key="3">
    <source>
        <dbReference type="Proteomes" id="UP000305067"/>
    </source>
</evidence>
<reference evidence="2 3" key="1">
    <citation type="journal article" date="2019" name="Nat. Ecol. Evol.">
        <title>Megaphylogeny resolves global patterns of mushroom evolution.</title>
        <authorList>
            <person name="Varga T."/>
            <person name="Krizsan K."/>
            <person name="Foldi C."/>
            <person name="Dima B."/>
            <person name="Sanchez-Garcia M."/>
            <person name="Sanchez-Ramirez S."/>
            <person name="Szollosi G.J."/>
            <person name="Szarkandi J.G."/>
            <person name="Papp V."/>
            <person name="Albert L."/>
            <person name="Andreopoulos W."/>
            <person name="Angelini C."/>
            <person name="Antonin V."/>
            <person name="Barry K.W."/>
            <person name="Bougher N.L."/>
            <person name="Buchanan P."/>
            <person name="Buyck B."/>
            <person name="Bense V."/>
            <person name="Catcheside P."/>
            <person name="Chovatia M."/>
            <person name="Cooper J."/>
            <person name="Damon W."/>
            <person name="Desjardin D."/>
            <person name="Finy P."/>
            <person name="Geml J."/>
            <person name="Haridas S."/>
            <person name="Hughes K."/>
            <person name="Justo A."/>
            <person name="Karasinski D."/>
            <person name="Kautmanova I."/>
            <person name="Kiss B."/>
            <person name="Kocsube S."/>
            <person name="Kotiranta H."/>
            <person name="LaButti K.M."/>
            <person name="Lechner B.E."/>
            <person name="Liimatainen K."/>
            <person name="Lipzen A."/>
            <person name="Lukacs Z."/>
            <person name="Mihaltcheva S."/>
            <person name="Morgado L.N."/>
            <person name="Niskanen T."/>
            <person name="Noordeloos M.E."/>
            <person name="Ohm R.A."/>
            <person name="Ortiz-Santana B."/>
            <person name="Ovrebo C."/>
            <person name="Racz N."/>
            <person name="Riley R."/>
            <person name="Savchenko A."/>
            <person name="Shiryaev A."/>
            <person name="Soop K."/>
            <person name="Spirin V."/>
            <person name="Szebenyi C."/>
            <person name="Tomsovsky M."/>
            <person name="Tulloss R.E."/>
            <person name="Uehling J."/>
            <person name="Grigoriev I.V."/>
            <person name="Vagvolgyi C."/>
            <person name="Papp T."/>
            <person name="Martin F.M."/>
            <person name="Miettinen O."/>
            <person name="Hibbett D.S."/>
            <person name="Nagy L.G."/>
        </authorList>
    </citation>
    <scope>NUCLEOTIDE SEQUENCE [LARGE SCALE GENOMIC DNA]</scope>
    <source>
        <strain evidence="2 3">CBS 309.79</strain>
    </source>
</reference>
<feature type="region of interest" description="Disordered" evidence="1">
    <location>
        <begin position="158"/>
        <end position="186"/>
    </location>
</feature>
<dbReference type="Proteomes" id="UP000305067">
    <property type="component" value="Unassembled WGS sequence"/>
</dbReference>
<organism evidence="2 3">
    <name type="scientific">Pterulicium gracile</name>
    <dbReference type="NCBI Taxonomy" id="1884261"/>
    <lineage>
        <taxon>Eukaryota</taxon>
        <taxon>Fungi</taxon>
        <taxon>Dikarya</taxon>
        <taxon>Basidiomycota</taxon>
        <taxon>Agaricomycotina</taxon>
        <taxon>Agaricomycetes</taxon>
        <taxon>Agaricomycetidae</taxon>
        <taxon>Agaricales</taxon>
        <taxon>Pleurotineae</taxon>
        <taxon>Pterulaceae</taxon>
        <taxon>Pterulicium</taxon>
    </lineage>
</organism>
<name>A0A5C3QMA9_9AGAR</name>
<evidence type="ECO:0000313" key="2">
    <source>
        <dbReference type="EMBL" id="TFL01349.1"/>
    </source>
</evidence>
<gene>
    <name evidence="2" type="ORF">BDV98DRAFT_656207</name>
</gene>
<dbReference type="AlphaFoldDB" id="A0A5C3QMA9"/>
<dbReference type="EMBL" id="ML178825">
    <property type="protein sequence ID" value="TFL01349.1"/>
    <property type="molecule type" value="Genomic_DNA"/>
</dbReference>
<keyword evidence="3" id="KW-1185">Reference proteome</keyword>
<evidence type="ECO:0000256" key="1">
    <source>
        <dbReference type="SAM" id="MobiDB-lite"/>
    </source>
</evidence>
<accession>A0A5C3QMA9</accession>
<protein>
    <submittedName>
        <fullName evidence="2">Uncharacterized protein</fullName>
    </submittedName>
</protein>
<sequence>MYLATLPHIRNVIDRGSILGYSRWRNYADGVWTSRACPGCKLWFRTVKARRRAIQGLIGWNGCARSPGGYNTDDEEKGFVMRWGCRVEYGIDSHDCKESMKREKAFLRARKKQWLPKARGRSPDPDFIFKILDTLPLTKKEEKEMMDIVNARLEVLEGAGKGGGGDDDNDEGNKEEGAGGEASGDVINGAANALTIAKMTSANAAAERDAEFLAEQDA</sequence>
<proteinExistence type="predicted"/>